<accession>A0ABV8P877</accession>
<gene>
    <name evidence="1" type="ORF">ACFOWA_03170</name>
</gene>
<dbReference type="RefSeq" id="WP_378981704.1">
    <property type="nucleotide sequence ID" value="NZ_JBHSBW010000007.1"/>
</dbReference>
<organism evidence="1 2">
    <name type="scientific">Pedobacter lithocola</name>
    <dbReference type="NCBI Taxonomy" id="1908239"/>
    <lineage>
        <taxon>Bacteria</taxon>
        <taxon>Pseudomonadati</taxon>
        <taxon>Bacteroidota</taxon>
        <taxon>Sphingobacteriia</taxon>
        <taxon>Sphingobacteriales</taxon>
        <taxon>Sphingobacteriaceae</taxon>
        <taxon>Pedobacter</taxon>
    </lineage>
</organism>
<dbReference type="EMBL" id="JBHSBW010000007">
    <property type="protein sequence ID" value="MFC4210167.1"/>
    <property type="molecule type" value="Genomic_DNA"/>
</dbReference>
<protein>
    <submittedName>
        <fullName evidence="1">Uncharacterized protein</fullName>
    </submittedName>
</protein>
<proteinExistence type="predicted"/>
<name>A0ABV8P877_9SPHI</name>
<evidence type="ECO:0000313" key="1">
    <source>
        <dbReference type="EMBL" id="MFC4210167.1"/>
    </source>
</evidence>
<dbReference type="Proteomes" id="UP001595789">
    <property type="component" value="Unassembled WGS sequence"/>
</dbReference>
<reference evidence="2" key="1">
    <citation type="journal article" date="2019" name="Int. J. Syst. Evol. Microbiol.">
        <title>The Global Catalogue of Microorganisms (GCM) 10K type strain sequencing project: providing services to taxonomists for standard genome sequencing and annotation.</title>
        <authorList>
            <consortium name="The Broad Institute Genomics Platform"/>
            <consortium name="The Broad Institute Genome Sequencing Center for Infectious Disease"/>
            <person name="Wu L."/>
            <person name="Ma J."/>
        </authorList>
    </citation>
    <scope>NUCLEOTIDE SEQUENCE [LARGE SCALE GENOMIC DNA]</scope>
    <source>
        <strain evidence="2">CCM 8691</strain>
    </source>
</reference>
<evidence type="ECO:0000313" key="2">
    <source>
        <dbReference type="Proteomes" id="UP001595789"/>
    </source>
</evidence>
<comment type="caution">
    <text evidence="1">The sequence shown here is derived from an EMBL/GenBank/DDBJ whole genome shotgun (WGS) entry which is preliminary data.</text>
</comment>
<keyword evidence="2" id="KW-1185">Reference proteome</keyword>
<sequence>MESFNITVNNTEYLIEPQDNGTYRIMDGEEKIGVIYAEPVDEGSEWRTLDDLDSEFVSAIGELIKSHNN</sequence>